<dbReference type="Proteomes" id="UP000832072">
    <property type="component" value="Segment"/>
</dbReference>
<dbReference type="Gene3D" id="1.10.1200.10">
    <property type="entry name" value="ACP-like"/>
    <property type="match status" value="1"/>
</dbReference>
<dbReference type="InterPro" id="IPR036736">
    <property type="entry name" value="ACP-like_sf"/>
</dbReference>
<dbReference type="RefSeq" id="YP_010665814.1">
    <property type="nucleotide sequence ID" value="NC_070937.1"/>
</dbReference>
<protein>
    <submittedName>
        <fullName evidence="1">Acyl carrier protein</fullName>
    </submittedName>
</protein>
<dbReference type="EMBL" id="OM638103">
    <property type="protein sequence ID" value="UNY47003.1"/>
    <property type="molecule type" value="Genomic_DNA"/>
</dbReference>
<dbReference type="KEGG" id="vg:77941888"/>
<evidence type="ECO:0000313" key="1">
    <source>
        <dbReference type="EMBL" id="UNY47003.1"/>
    </source>
</evidence>
<name>A0AAE9K808_9CAUD</name>
<gene>
    <name evidence="1" type="primary">acpP</name>
    <name evidence="1" type="ORF">EHEKIMEA_00121</name>
</gene>
<organism evidence="1 2">
    <name type="scientific">Cronobacter phage LPCS28</name>
    <dbReference type="NCBI Taxonomy" id="2924885"/>
    <lineage>
        <taxon>Viruses</taxon>
        <taxon>Duplodnaviria</taxon>
        <taxon>Heunggongvirae</taxon>
        <taxon>Uroviricota</taxon>
        <taxon>Caudoviricetes</taxon>
        <taxon>Pantevenvirales</taxon>
        <taxon>Straboviridae</taxon>
        <taxon>Nanhuvirus</taxon>
        <taxon>Nanhuvirus LPCS28</taxon>
    </lineage>
</organism>
<sequence>MLAILFELTNERYKTTTSMKEVNKKFDELDMIEMVCDTEFEFKIEIGDDEWENLFNNENTVSTIIDFIGEKCKN</sequence>
<accession>A0AAE9K808</accession>
<evidence type="ECO:0000313" key="2">
    <source>
        <dbReference type="Proteomes" id="UP000832072"/>
    </source>
</evidence>
<keyword evidence="2" id="KW-1185">Reference proteome</keyword>
<reference evidence="1 2" key="1">
    <citation type="submission" date="2022-02" db="EMBL/GenBank/DDBJ databases">
        <authorList>
            <person name="Tian F."/>
            <person name="Li J."/>
            <person name="Li F."/>
            <person name="Tong Y."/>
        </authorList>
    </citation>
    <scope>NUCLEOTIDE SEQUENCE [LARGE SCALE GENOMIC DNA]</scope>
</reference>
<dbReference type="GeneID" id="77941888"/>
<proteinExistence type="predicted"/>